<dbReference type="Proteomes" id="UP001066276">
    <property type="component" value="Chromosome 1_2"/>
</dbReference>
<accession>A0AAV7VV55</accession>
<evidence type="ECO:0000313" key="2">
    <source>
        <dbReference type="Proteomes" id="UP001066276"/>
    </source>
</evidence>
<comment type="caution">
    <text evidence="1">The sequence shown here is derived from an EMBL/GenBank/DDBJ whole genome shotgun (WGS) entry which is preliminary data.</text>
</comment>
<evidence type="ECO:0000313" key="1">
    <source>
        <dbReference type="EMBL" id="KAJ1205138.1"/>
    </source>
</evidence>
<sequence length="128" mass="14751">MVAAAHHCCVLGLTTSRGMLTEEATRCGQALEPLPTLNYFRTSRDPHTIQSEGVCIKEVMDVRRTLEHDLGESEARLAELYRYPDLQTDIIMQRIRASEGLATQMEHLQRIKFTARAERVHQEWDKDR</sequence>
<dbReference type="AlphaFoldDB" id="A0AAV7VV55"/>
<dbReference type="EMBL" id="JANPWB010000002">
    <property type="protein sequence ID" value="KAJ1205138.1"/>
    <property type="molecule type" value="Genomic_DNA"/>
</dbReference>
<protein>
    <submittedName>
        <fullName evidence="1">Uncharacterized protein</fullName>
    </submittedName>
</protein>
<reference evidence="1" key="1">
    <citation type="journal article" date="2022" name="bioRxiv">
        <title>Sequencing and chromosome-scale assembly of the giantPleurodeles waltlgenome.</title>
        <authorList>
            <person name="Brown T."/>
            <person name="Elewa A."/>
            <person name="Iarovenko S."/>
            <person name="Subramanian E."/>
            <person name="Araus A.J."/>
            <person name="Petzold A."/>
            <person name="Susuki M."/>
            <person name="Suzuki K.-i.T."/>
            <person name="Hayashi T."/>
            <person name="Toyoda A."/>
            <person name="Oliveira C."/>
            <person name="Osipova E."/>
            <person name="Leigh N.D."/>
            <person name="Simon A."/>
            <person name="Yun M.H."/>
        </authorList>
    </citation>
    <scope>NUCLEOTIDE SEQUENCE</scope>
    <source>
        <strain evidence="1">20211129_DDA</strain>
        <tissue evidence="1">Liver</tissue>
    </source>
</reference>
<name>A0AAV7VV55_PLEWA</name>
<gene>
    <name evidence="1" type="ORF">NDU88_000573</name>
</gene>
<keyword evidence="2" id="KW-1185">Reference proteome</keyword>
<organism evidence="1 2">
    <name type="scientific">Pleurodeles waltl</name>
    <name type="common">Iberian ribbed newt</name>
    <dbReference type="NCBI Taxonomy" id="8319"/>
    <lineage>
        <taxon>Eukaryota</taxon>
        <taxon>Metazoa</taxon>
        <taxon>Chordata</taxon>
        <taxon>Craniata</taxon>
        <taxon>Vertebrata</taxon>
        <taxon>Euteleostomi</taxon>
        <taxon>Amphibia</taxon>
        <taxon>Batrachia</taxon>
        <taxon>Caudata</taxon>
        <taxon>Salamandroidea</taxon>
        <taxon>Salamandridae</taxon>
        <taxon>Pleurodelinae</taxon>
        <taxon>Pleurodeles</taxon>
    </lineage>
</organism>
<proteinExistence type="predicted"/>